<evidence type="ECO:0000256" key="8">
    <source>
        <dbReference type="ARBA" id="ARBA00022741"/>
    </source>
</evidence>
<dbReference type="HOGENOM" id="CLU_022398_5_1_5"/>
<dbReference type="InterPro" id="IPR004100">
    <property type="entry name" value="ATPase_F1/V1/A1_a/bsu_N"/>
</dbReference>
<dbReference type="KEGG" id="mmn:midi_01123"/>
<dbReference type="AlphaFoldDB" id="F7XU41"/>
<keyword evidence="8" id="KW-0547">Nucleotide-binding</keyword>
<evidence type="ECO:0000256" key="11">
    <source>
        <dbReference type="ARBA" id="ARBA00022840"/>
    </source>
</evidence>
<dbReference type="Gene3D" id="3.40.50.12240">
    <property type="match status" value="1"/>
</dbReference>
<dbReference type="InterPro" id="IPR005714">
    <property type="entry name" value="ATPase_T3SS_FliI/YscN"/>
</dbReference>
<comment type="catalytic activity">
    <reaction evidence="17">
        <text>ATP + H2O + cellular proteinSide 1 = ADP + phosphate + cellular proteinSide 2.</text>
        <dbReference type="EC" id="7.4.2.8"/>
    </reaction>
</comment>
<dbReference type="STRING" id="696127.midi_01123"/>
<keyword evidence="19" id="KW-0966">Cell projection</keyword>
<dbReference type="GO" id="GO:0030257">
    <property type="term" value="C:type III protein secretion system complex"/>
    <property type="evidence" value="ECO:0007669"/>
    <property type="project" value="InterPro"/>
</dbReference>
<dbReference type="FunFam" id="3.40.50.12240:FF:000002">
    <property type="entry name" value="Flagellum-specific ATP synthase FliI"/>
    <property type="match status" value="1"/>
</dbReference>
<evidence type="ECO:0000256" key="12">
    <source>
        <dbReference type="ARBA" id="ARBA00022927"/>
    </source>
</evidence>
<comment type="function">
    <text evidence="1">Probable catalytic subunit of a protein translocase for flagellum-specific export, or a proton translocase involved in local circuits at the flagellum.</text>
</comment>
<dbReference type="PANTHER" id="PTHR15184">
    <property type="entry name" value="ATP SYNTHASE"/>
    <property type="match status" value="1"/>
</dbReference>
<proteinExistence type="inferred from homology"/>
<dbReference type="Proteomes" id="UP000006639">
    <property type="component" value="Chromosome"/>
</dbReference>
<keyword evidence="15" id="KW-1006">Bacterial flagellum protein export</keyword>
<keyword evidence="10" id="KW-1005">Bacterial flagellum biogenesis</keyword>
<dbReference type="CDD" id="cd18117">
    <property type="entry name" value="ATP-synt_flagellum-secretory_path_III_N"/>
    <property type="match status" value="1"/>
</dbReference>
<keyword evidence="12" id="KW-0653">Protein transport</keyword>
<evidence type="ECO:0000256" key="17">
    <source>
        <dbReference type="ARBA" id="ARBA00034006"/>
    </source>
</evidence>
<evidence type="ECO:0000256" key="1">
    <source>
        <dbReference type="ARBA" id="ARBA00003290"/>
    </source>
</evidence>
<dbReference type="SMART" id="SM00382">
    <property type="entry name" value="AAA"/>
    <property type="match status" value="1"/>
</dbReference>
<dbReference type="CDD" id="cd01136">
    <property type="entry name" value="ATPase_flagellum-secretory_path_III"/>
    <property type="match status" value="1"/>
</dbReference>
<feature type="domain" description="AAA+ ATPase" evidence="18">
    <location>
        <begin position="160"/>
        <end position="344"/>
    </location>
</feature>
<dbReference type="GO" id="GO:0005737">
    <property type="term" value="C:cytoplasm"/>
    <property type="evidence" value="ECO:0007669"/>
    <property type="project" value="UniProtKB-SubCell"/>
</dbReference>
<dbReference type="NCBIfam" id="TIGR03498">
    <property type="entry name" value="FliI_clade3"/>
    <property type="match status" value="1"/>
</dbReference>
<evidence type="ECO:0000256" key="16">
    <source>
        <dbReference type="ARBA" id="ARBA00023310"/>
    </source>
</evidence>
<evidence type="ECO:0000256" key="7">
    <source>
        <dbReference type="ARBA" id="ARBA00022490"/>
    </source>
</evidence>
<evidence type="ECO:0000256" key="4">
    <source>
        <dbReference type="ARBA" id="ARBA00012473"/>
    </source>
</evidence>
<keyword evidence="20" id="KW-1185">Reference proteome</keyword>
<keyword evidence="19" id="KW-0282">Flagellum</keyword>
<gene>
    <name evidence="19" type="primary">fliI</name>
    <name evidence="19" type="ordered locus">midi_01123</name>
</gene>
<dbReference type="GO" id="GO:0009288">
    <property type="term" value="C:bacterial-type flagellum"/>
    <property type="evidence" value="ECO:0007669"/>
    <property type="project" value="InterPro"/>
</dbReference>
<protein>
    <recommendedName>
        <fullName evidence="5">Flagellum-specific ATP synthase</fullName>
        <ecNumber evidence="4">7.1.2.2</ecNumber>
    </recommendedName>
</protein>
<dbReference type="InterPro" id="IPR022426">
    <property type="entry name" value="FliI_clade3"/>
</dbReference>
<keyword evidence="11" id="KW-0067">ATP-binding</keyword>
<dbReference type="GO" id="GO:0046933">
    <property type="term" value="F:proton-transporting ATP synthase activity, rotational mechanism"/>
    <property type="evidence" value="ECO:0007669"/>
    <property type="project" value="TreeGrafter"/>
</dbReference>
<evidence type="ECO:0000256" key="6">
    <source>
        <dbReference type="ARBA" id="ARBA00022448"/>
    </source>
</evidence>
<dbReference type="GO" id="GO:0005524">
    <property type="term" value="F:ATP binding"/>
    <property type="evidence" value="ECO:0007669"/>
    <property type="project" value="UniProtKB-KW"/>
</dbReference>
<evidence type="ECO:0000256" key="15">
    <source>
        <dbReference type="ARBA" id="ARBA00023225"/>
    </source>
</evidence>
<dbReference type="GO" id="GO:0016887">
    <property type="term" value="F:ATP hydrolysis activity"/>
    <property type="evidence" value="ECO:0007669"/>
    <property type="project" value="InterPro"/>
</dbReference>
<dbReference type="GO" id="GO:0030254">
    <property type="term" value="P:protein secretion by the type III secretion system"/>
    <property type="evidence" value="ECO:0007669"/>
    <property type="project" value="InterPro"/>
</dbReference>
<reference evidence="19 20" key="1">
    <citation type="journal article" date="2011" name="Mol. Biol. Evol.">
        <title>Phylogenomic evidence for the presence of a flagellum and cbb3 oxidase in the free-living mitochondrial ancestor.</title>
        <authorList>
            <person name="Sassera D."/>
            <person name="Lo N."/>
            <person name="Epis S."/>
            <person name="D'Auria G."/>
            <person name="Montagna M."/>
            <person name="Comandatore F."/>
            <person name="Horner D."/>
            <person name="Pereto J."/>
            <person name="Luciano A.M."/>
            <person name="Franciosi F."/>
            <person name="Ferri E."/>
            <person name="Crotti E."/>
            <person name="Bazzocchi C."/>
            <person name="Daffonchio D."/>
            <person name="Sacchi L."/>
            <person name="Moya A."/>
            <person name="Latorre A."/>
            <person name="Bandi C."/>
        </authorList>
    </citation>
    <scope>NUCLEOTIDE SEQUENCE [LARGE SCALE GENOMIC DNA]</scope>
    <source>
        <strain evidence="19 20">IricVA</strain>
    </source>
</reference>
<evidence type="ECO:0000259" key="18">
    <source>
        <dbReference type="SMART" id="SM00382"/>
    </source>
</evidence>
<keyword evidence="16" id="KW-0066">ATP synthesis</keyword>
<dbReference type="InterPro" id="IPR040627">
    <property type="entry name" value="T3SS_ATPase_C"/>
</dbReference>
<dbReference type="Pfam" id="PF02874">
    <property type="entry name" value="ATP-synt_ab_N"/>
    <property type="match status" value="1"/>
</dbReference>
<keyword evidence="6" id="KW-0813">Transport</keyword>
<dbReference type="GO" id="GO:0008564">
    <property type="term" value="F:protein-exporting ATPase activity"/>
    <property type="evidence" value="ECO:0007669"/>
    <property type="project" value="UniProtKB-EC"/>
</dbReference>
<dbReference type="PANTHER" id="PTHR15184:SF9">
    <property type="entry name" value="SPI-1 TYPE 3 SECRETION SYSTEM ATPASE"/>
    <property type="match status" value="1"/>
</dbReference>
<keyword evidence="9" id="KW-0375">Hydrogen ion transport</keyword>
<dbReference type="GO" id="GO:0044781">
    <property type="term" value="P:bacterial-type flagellum organization"/>
    <property type="evidence" value="ECO:0007669"/>
    <property type="project" value="UniProtKB-KW"/>
</dbReference>
<sequence>MQRKLQNLIGEVRAIPDFMVSGVVTAVKGLLVEAKGIEKMAYIGSRCQIEARDDHHILAEVIGFEENTTLLMPFDNINGIGVGAVIRVIANDQLIYPTKQWVGRVLNAFGEPIDGKGPLPLGNKAYSLHSTPPAPQARKRVGEKLNVGIRAINTFLSCCKGQRMGIFSGSGVGKSMMMAMMTKFASADIKIIGLIGERGREVQEFIEDYLGEEGLRKAVVVVATSDESALKRRRAAYLTLTLSEYFRDSNLEVLCMLDNITRFAMAQREIGLAVGEPPTTKGYPPSVFSGLPSLLERAGPGTHDQASITAFFSVLVEGDDTNEPIADAVRGILDGHIVLDRDIAGRGIFPAIDVAKSISRTMPRCNNDKENELIQKAKKLIATYNDMADMVRIGAYKKGTDKEVDEAIQYYDKICSFISQKYNESEDIKGSYEKLAKAINFKFNN</sequence>
<dbReference type="Pfam" id="PF00006">
    <property type="entry name" value="ATP-synt_ab"/>
    <property type="match status" value="1"/>
</dbReference>
<organism evidence="19 20">
    <name type="scientific">Midichloria mitochondrii (strain IricVA)</name>
    <dbReference type="NCBI Taxonomy" id="696127"/>
    <lineage>
        <taxon>Bacteria</taxon>
        <taxon>Pseudomonadati</taxon>
        <taxon>Pseudomonadota</taxon>
        <taxon>Alphaproteobacteria</taxon>
        <taxon>Rickettsiales</taxon>
        <taxon>Candidatus Midichloriaceae</taxon>
        <taxon>Candidatus Midichloria</taxon>
    </lineage>
</organism>
<dbReference type="InterPro" id="IPR003593">
    <property type="entry name" value="AAA+_ATPase"/>
</dbReference>
<evidence type="ECO:0000256" key="5">
    <source>
        <dbReference type="ARBA" id="ARBA00020580"/>
    </source>
</evidence>
<dbReference type="EMBL" id="CP002130">
    <property type="protein sequence ID" value="AEI89400.1"/>
    <property type="molecule type" value="Genomic_DNA"/>
</dbReference>
<evidence type="ECO:0000256" key="13">
    <source>
        <dbReference type="ARBA" id="ARBA00022967"/>
    </source>
</evidence>
<dbReference type="NCBIfam" id="TIGR01026">
    <property type="entry name" value="fliI_yscN"/>
    <property type="match status" value="1"/>
</dbReference>
<dbReference type="OrthoDB" id="9801639at2"/>
<evidence type="ECO:0000256" key="9">
    <source>
        <dbReference type="ARBA" id="ARBA00022781"/>
    </source>
</evidence>
<keyword evidence="7" id="KW-0963">Cytoplasm</keyword>
<evidence type="ECO:0000256" key="10">
    <source>
        <dbReference type="ARBA" id="ARBA00022795"/>
    </source>
</evidence>
<dbReference type="InterPro" id="IPR020003">
    <property type="entry name" value="ATPase_a/bsu_AS"/>
</dbReference>
<evidence type="ECO:0000256" key="3">
    <source>
        <dbReference type="ARBA" id="ARBA00008936"/>
    </source>
</evidence>
<evidence type="ECO:0000256" key="14">
    <source>
        <dbReference type="ARBA" id="ARBA00023065"/>
    </source>
</evidence>
<evidence type="ECO:0000313" key="20">
    <source>
        <dbReference type="Proteomes" id="UP000006639"/>
    </source>
</evidence>
<keyword evidence="14" id="KW-0406">Ion transport</keyword>
<evidence type="ECO:0000256" key="2">
    <source>
        <dbReference type="ARBA" id="ARBA00004496"/>
    </source>
</evidence>
<name>F7XU41_MIDMI</name>
<dbReference type="EC" id="7.1.2.2" evidence="4"/>
<evidence type="ECO:0000313" key="19">
    <source>
        <dbReference type="EMBL" id="AEI89400.1"/>
    </source>
</evidence>
<accession>F7XU41</accession>
<dbReference type="PROSITE" id="PS00152">
    <property type="entry name" value="ATPASE_ALPHA_BETA"/>
    <property type="match status" value="1"/>
</dbReference>
<comment type="similarity">
    <text evidence="3">Belongs to the ATPase alpha/beta chains family.</text>
</comment>
<dbReference type="RefSeq" id="WP_013951593.1">
    <property type="nucleotide sequence ID" value="NC_015722.1"/>
</dbReference>
<keyword evidence="13" id="KW-1278">Translocase</keyword>
<dbReference type="InterPro" id="IPR027417">
    <property type="entry name" value="P-loop_NTPase"/>
</dbReference>
<dbReference type="InterPro" id="IPR000194">
    <property type="entry name" value="ATPase_F1/V1/A1_a/bsu_nucl-bd"/>
</dbReference>
<dbReference type="Pfam" id="PF18269">
    <property type="entry name" value="T3SS_ATPase_C"/>
    <property type="match status" value="1"/>
</dbReference>
<comment type="subcellular location">
    <subcellularLocation>
        <location evidence="2">Cytoplasm</location>
    </subcellularLocation>
</comment>
<dbReference type="SUPFAM" id="SSF52540">
    <property type="entry name" value="P-loop containing nucleoside triphosphate hydrolases"/>
    <property type="match status" value="1"/>
</dbReference>
<dbReference type="InterPro" id="IPR050053">
    <property type="entry name" value="ATPase_alpha/beta_chains"/>
</dbReference>
<keyword evidence="19" id="KW-0969">Cilium</keyword>